<organism evidence="1 2">
    <name type="scientific">Flavobacterium kingsejongi</name>
    <dbReference type="NCBI Taxonomy" id="1678728"/>
    <lineage>
        <taxon>Bacteria</taxon>
        <taxon>Pseudomonadati</taxon>
        <taxon>Bacteroidota</taxon>
        <taxon>Flavobacteriia</taxon>
        <taxon>Flavobacteriales</taxon>
        <taxon>Flavobacteriaceae</taxon>
        <taxon>Flavobacterium</taxon>
    </lineage>
</organism>
<accession>A0A2S1LK68</accession>
<dbReference type="GO" id="GO:0051537">
    <property type="term" value="F:2 iron, 2 sulfur cluster binding"/>
    <property type="evidence" value="ECO:0007669"/>
    <property type="project" value="InterPro"/>
</dbReference>
<dbReference type="SUPFAM" id="SSF50022">
    <property type="entry name" value="ISP domain"/>
    <property type="match status" value="1"/>
</dbReference>
<dbReference type="EMBL" id="CP020919">
    <property type="protein sequence ID" value="AWG24079.1"/>
    <property type="molecule type" value="Genomic_DNA"/>
</dbReference>
<evidence type="ECO:0008006" key="3">
    <source>
        <dbReference type="Google" id="ProtNLM"/>
    </source>
</evidence>
<sequence length="143" mass="15795">MKKIIFIMFAFLLFINCSKDENRRNNPFIPNYSFSIEINTTLPLYSNLQFPSNAVMVYQQGAGASNAVIVFNTGSGYIAFDASCPNQSLGSCPIMEINGIKAICTCSNIEYNLFNGLPINGGGEYSMKQYAVQVNGSILRIYN</sequence>
<dbReference type="KEGG" id="fki:FK004_02015"/>
<name>A0A2S1LK68_9FLAO</name>
<protein>
    <recommendedName>
        <fullName evidence="3">Rieske domain-containing protein</fullName>
    </recommendedName>
</protein>
<evidence type="ECO:0000313" key="1">
    <source>
        <dbReference type="EMBL" id="AWG24079.1"/>
    </source>
</evidence>
<evidence type="ECO:0000313" key="2">
    <source>
        <dbReference type="Proteomes" id="UP000244677"/>
    </source>
</evidence>
<proteinExistence type="predicted"/>
<dbReference type="Gene3D" id="2.102.10.10">
    <property type="entry name" value="Rieske [2Fe-2S] iron-sulphur domain"/>
    <property type="match status" value="1"/>
</dbReference>
<keyword evidence="2" id="KW-1185">Reference proteome</keyword>
<dbReference type="AlphaFoldDB" id="A0A2S1LK68"/>
<dbReference type="InterPro" id="IPR036922">
    <property type="entry name" value="Rieske_2Fe-2S_sf"/>
</dbReference>
<dbReference type="OrthoDB" id="1201186at2"/>
<reference evidence="1 2" key="1">
    <citation type="submission" date="2017-04" db="EMBL/GenBank/DDBJ databases">
        <title>Complete genome sequence of Flavobacterium kingsejong AJ004.</title>
        <authorList>
            <person name="Lee P.C."/>
        </authorList>
    </citation>
    <scope>NUCLEOTIDE SEQUENCE [LARGE SCALE GENOMIC DNA]</scope>
    <source>
        <strain evidence="1 2">AJ004</strain>
    </source>
</reference>
<dbReference type="RefSeq" id="WP_108735738.1">
    <property type="nucleotide sequence ID" value="NZ_CP020919.1"/>
</dbReference>
<gene>
    <name evidence="1" type="ORF">FK004_02015</name>
</gene>
<dbReference type="Proteomes" id="UP000244677">
    <property type="component" value="Chromosome"/>
</dbReference>